<feature type="transmembrane region" description="Helical" evidence="1">
    <location>
        <begin position="123"/>
        <end position="145"/>
    </location>
</feature>
<evidence type="ECO:0000256" key="1">
    <source>
        <dbReference type="SAM" id="Phobius"/>
    </source>
</evidence>
<dbReference type="AlphaFoldDB" id="A0A1G2CWF7"/>
<feature type="transmembrane region" description="Helical" evidence="1">
    <location>
        <begin position="39"/>
        <end position="63"/>
    </location>
</feature>
<evidence type="ECO:0000313" key="2">
    <source>
        <dbReference type="EMBL" id="OGZ05607.1"/>
    </source>
</evidence>
<dbReference type="EMBL" id="MHLI01000008">
    <property type="protein sequence ID" value="OGZ05607.1"/>
    <property type="molecule type" value="Genomic_DNA"/>
</dbReference>
<evidence type="ECO:0008006" key="4">
    <source>
        <dbReference type="Google" id="ProtNLM"/>
    </source>
</evidence>
<feature type="transmembrane region" description="Helical" evidence="1">
    <location>
        <begin position="93"/>
        <end position="111"/>
    </location>
</feature>
<organism evidence="2 3">
    <name type="scientific">Candidatus Lloydbacteria bacterium RIFCSPHIGHO2_01_FULL_49_22</name>
    <dbReference type="NCBI Taxonomy" id="1798658"/>
    <lineage>
        <taxon>Bacteria</taxon>
        <taxon>Candidatus Lloydiibacteriota</taxon>
    </lineage>
</organism>
<gene>
    <name evidence="2" type="ORF">A2845_04570</name>
</gene>
<keyword evidence="1" id="KW-0812">Transmembrane</keyword>
<feature type="transmembrane region" description="Helical" evidence="1">
    <location>
        <begin position="6"/>
        <end position="27"/>
    </location>
</feature>
<name>A0A1G2CWF7_9BACT</name>
<reference evidence="2 3" key="1">
    <citation type="journal article" date="2016" name="Nat. Commun.">
        <title>Thousands of microbial genomes shed light on interconnected biogeochemical processes in an aquifer system.</title>
        <authorList>
            <person name="Anantharaman K."/>
            <person name="Brown C.T."/>
            <person name="Hug L.A."/>
            <person name="Sharon I."/>
            <person name="Castelle C.J."/>
            <person name="Probst A.J."/>
            <person name="Thomas B.C."/>
            <person name="Singh A."/>
            <person name="Wilkins M.J."/>
            <person name="Karaoz U."/>
            <person name="Brodie E.L."/>
            <person name="Williams K.H."/>
            <person name="Hubbard S.S."/>
            <person name="Banfield J.F."/>
        </authorList>
    </citation>
    <scope>NUCLEOTIDE SEQUENCE [LARGE SCALE GENOMIC DNA]</scope>
</reference>
<comment type="caution">
    <text evidence="2">The sequence shown here is derived from an EMBL/GenBank/DDBJ whole genome shotgun (WGS) entry which is preliminary data.</text>
</comment>
<dbReference type="Proteomes" id="UP000177122">
    <property type="component" value="Unassembled WGS sequence"/>
</dbReference>
<evidence type="ECO:0000313" key="3">
    <source>
        <dbReference type="Proteomes" id="UP000177122"/>
    </source>
</evidence>
<protein>
    <recommendedName>
        <fullName evidence="4">DUF420 domain-containing protein</fullName>
    </recommendedName>
</protein>
<proteinExistence type="predicted"/>
<sequence length="151" mass="16853">MTTQLLFMLILHVFSGLIGVIFSYATLMELVRHNYSLPYLRRTSVGAVILYLLAWLSGGYYYVTYYGTTVKPVILAGAHPFAHSFFLEVKEHLFLLLPFMAITSATFFWYTNEEGKIDERLRGSLITLVAMTTIIGICIALAGVVTSGAVK</sequence>
<accession>A0A1G2CWF7</accession>
<keyword evidence="1" id="KW-0472">Membrane</keyword>
<keyword evidence="1" id="KW-1133">Transmembrane helix</keyword>